<feature type="transmembrane region" description="Helical" evidence="8">
    <location>
        <begin position="46"/>
        <end position="67"/>
    </location>
</feature>
<keyword evidence="4" id="KW-0547">Nucleotide-binding</keyword>
<evidence type="ECO:0000256" key="5">
    <source>
        <dbReference type="ARBA" id="ARBA00022989"/>
    </source>
</evidence>
<feature type="domain" description="Pycsar effector protein" evidence="9">
    <location>
        <begin position="29"/>
        <end position="189"/>
    </location>
</feature>
<dbReference type="AlphaFoldDB" id="A0A1N6DBW0"/>
<evidence type="ECO:0000256" key="2">
    <source>
        <dbReference type="ARBA" id="ARBA00022475"/>
    </source>
</evidence>
<evidence type="ECO:0000259" key="9">
    <source>
        <dbReference type="Pfam" id="PF18967"/>
    </source>
</evidence>
<feature type="transmembrane region" description="Helical" evidence="8">
    <location>
        <begin position="172"/>
        <end position="193"/>
    </location>
</feature>
<evidence type="ECO:0000256" key="8">
    <source>
        <dbReference type="SAM" id="Phobius"/>
    </source>
</evidence>
<proteinExistence type="predicted"/>
<evidence type="ECO:0000256" key="1">
    <source>
        <dbReference type="ARBA" id="ARBA00004236"/>
    </source>
</evidence>
<reference evidence="11" key="1">
    <citation type="submission" date="2016-11" db="EMBL/GenBank/DDBJ databases">
        <authorList>
            <person name="Varghese N."/>
            <person name="Submissions S."/>
        </authorList>
    </citation>
    <scope>NUCLEOTIDE SEQUENCE [LARGE SCALE GENOMIC DNA]</scope>
    <source>
        <strain evidence="11">DSM 15292</strain>
    </source>
</reference>
<keyword evidence="6" id="KW-0051">Antiviral defense</keyword>
<dbReference type="GO" id="GO:0051607">
    <property type="term" value="P:defense response to virus"/>
    <property type="evidence" value="ECO:0007669"/>
    <property type="project" value="UniProtKB-KW"/>
</dbReference>
<evidence type="ECO:0000256" key="6">
    <source>
        <dbReference type="ARBA" id="ARBA00023118"/>
    </source>
</evidence>
<keyword evidence="11" id="KW-1185">Reference proteome</keyword>
<evidence type="ECO:0000256" key="3">
    <source>
        <dbReference type="ARBA" id="ARBA00022692"/>
    </source>
</evidence>
<comment type="subcellular location">
    <subcellularLocation>
        <location evidence="1">Cell membrane</location>
    </subcellularLocation>
</comment>
<dbReference type="EMBL" id="FSRC01000001">
    <property type="protein sequence ID" value="SIN68173.1"/>
    <property type="molecule type" value="Genomic_DNA"/>
</dbReference>
<dbReference type="Proteomes" id="UP000185221">
    <property type="component" value="Unassembled WGS sequence"/>
</dbReference>
<keyword evidence="2" id="KW-1003">Cell membrane</keyword>
<evidence type="ECO:0000256" key="7">
    <source>
        <dbReference type="ARBA" id="ARBA00023136"/>
    </source>
</evidence>
<dbReference type="Pfam" id="PF18967">
    <property type="entry name" value="PycTM"/>
    <property type="match status" value="1"/>
</dbReference>
<evidence type="ECO:0000313" key="11">
    <source>
        <dbReference type="Proteomes" id="UP000185221"/>
    </source>
</evidence>
<dbReference type="STRING" id="226505.SAMN05444394_0660"/>
<dbReference type="InterPro" id="IPR043760">
    <property type="entry name" value="PycTM_dom"/>
</dbReference>
<dbReference type="GO" id="GO:0000166">
    <property type="term" value="F:nucleotide binding"/>
    <property type="evidence" value="ECO:0007669"/>
    <property type="project" value="UniProtKB-KW"/>
</dbReference>
<keyword evidence="3 8" id="KW-0812">Transmembrane</keyword>
<keyword evidence="5 8" id="KW-1133">Transmembrane helix</keyword>
<protein>
    <recommendedName>
        <fullName evidence="9">Pycsar effector protein domain-containing protein</fullName>
    </recommendedName>
</protein>
<feature type="transmembrane region" description="Helical" evidence="8">
    <location>
        <begin position="79"/>
        <end position="97"/>
    </location>
</feature>
<dbReference type="GO" id="GO:0005886">
    <property type="term" value="C:plasma membrane"/>
    <property type="evidence" value="ECO:0007669"/>
    <property type="project" value="UniProtKB-SubCell"/>
</dbReference>
<gene>
    <name evidence="10" type="ORF">SAMN05444394_0660</name>
</gene>
<keyword evidence="7 8" id="KW-0472">Membrane</keyword>
<accession>A0A1N6DBW0</accession>
<sequence>MVHSYTMEEQLILKKEKTDREHQTFFRVTFKNNCNLLQIADNKANIIISINALVISSVVAIMGYGTISHQIEIERPITLLPILLLLFTCFVSTILAVQSAKPKIVGNKTTSNIDPKSSIMFFGSSADLSMEEYLSEVNRILPSKKEIQEQMSIALFYQAKVLNKKYMLLRHAYNVFILGLALGILTFLIYLGMIY</sequence>
<evidence type="ECO:0000313" key="10">
    <source>
        <dbReference type="EMBL" id="SIN68173.1"/>
    </source>
</evidence>
<evidence type="ECO:0000256" key="4">
    <source>
        <dbReference type="ARBA" id="ARBA00022741"/>
    </source>
</evidence>
<name>A0A1N6DBW0_9BACT</name>
<organism evidence="10 11">
    <name type="scientific">Algoriphagus halophilus</name>
    <dbReference type="NCBI Taxonomy" id="226505"/>
    <lineage>
        <taxon>Bacteria</taxon>
        <taxon>Pseudomonadati</taxon>
        <taxon>Bacteroidota</taxon>
        <taxon>Cytophagia</taxon>
        <taxon>Cytophagales</taxon>
        <taxon>Cyclobacteriaceae</taxon>
        <taxon>Algoriphagus</taxon>
    </lineage>
</organism>